<dbReference type="InterPro" id="IPR051015">
    <property type="entry name" value="EvgA-like"/>
</dbReference>
<proteinExistence type="predicted"/>
<evidence type="ECO:0000259" key="2">
    <source>
        <dbReference type="PROSITE" id="PS50110"/>
    </source>
</evidence>
<feature type="domain" description="Response regulatory" evidence="2">
    <location>
        <begin position="11"/>
        <end position="127"/>
    </location>
</feature>
<dbReference type="Gene3D" id="3.40.50.2300">
    <property type="match status" value="1"/>
</dbReference>
<accession>A0A238GZD5</accession>
<evidence type="ECO:0000256" key="1">
    <source>
        <dbReference type="PROSITE-ProRule" id="PRU00169"/>
    </source>
</evidence>
<dbReference type="GO" id="GO:0000160">
    <property type="term" value="P:phosphorelay signal transduction system"/>
    <property type="evidence" value="ECO:0007669"/>
    <property type="project" value="InterPro"/>
</dbReference>
<protein>
    <submittedName>
        <fullName evidence="3">Response regulator containing a CheY-like receiver domain and an HTH DNA-binding domain</fullName>
    </submittedName>
</protein>
<dbReference type="SMART" id="SM00448">
    <property type="entry name" value="REC"/>
    <property type="match status" value="1"/>
</dbReference>
<dbReference type="PANTHER" id="PTHR45566:SF2">
    <property type="entry name" value="NARL SUBFAMILY"/>
    <property type="match status" value="1"/>
</dbReference>
<dbReference type="InterPro" id="IPR001789">
    <property type="entry name" value="Sig_transdc_resp-reg_receiver"/>
</dbReference>
<evidence type="ECO:0000313" key="4">
    <source>
        <dbReference type="Proteomes" id="UP000198460"/>
    </source>
</evidence>
<keyword evidence="3" id="KW-0238">DNA-binding</keyword>
<keyword evidence="1" id="KW-0597">Phosphoprotein</keyword>
<feature type="modified residue" description="4-aspartylphosphate" evidence="1">
    <location>
        <position position="62"/>
    </location>
</feature>
<organism evidence="3 4">
    <name type="scientific">Burkholderia singularis</name>
    <dbReference type="NCBI Taxonomy" id="1503053"/>
    <lineage>
        <taxon>Bacteria</taxon>
        <taxon>Pseudomonadati</taxon>
        <taxon>Pseudomonadota</taxon>
        <taxon>Betaproteobacteria</taxon>
        <taxon>Burkholderiales</taxon>
        <taxon>Burkholderiaceae</taxon>
        <taxon>Burkholderia</taxon>
        <taxon>pseudomallei group</taxon>
    </lineage>
</organism>
<reference evidence="3 4" key="1">
    <citation type="submission" date="2017-04" db="EMBL/GenBank/DDBJ databases">
        <authorList>
            <person name="Afonso C.L."/>
            <person name="Miller P.J."/>
            <person name="Scott M.A."/>
            <person name="Spackman E."/>
            <person name="Goraichik I."/>
            <person name="Dimitrov K.M."/>
            <person name="Suarez D.L."/>
            <person name="Swayne D.E."/>
        </authorList>
    </citation>
    <scope>NUCLEOTIDE SEQUENCE [LARGE SCALE GENOMIC DNA]</scope>
    <source>
        <strain evidence="3">LMG 28154</strain>
    </source>
</reference>
<evidence type="ECO:0000313" key="3">
    <source>
        <dbReference type="EMBL" id="SMF98340.1"/>
    </source>
</evidence>
<dbReference type="AlphaFoldDB" id="A0A238GZD5"/>
<dbReference type="GO" id="GO:0003677">
    <property type="term" value="F:DNA binding"/>
    <property type="evidence" value="ECO:0007669"/>
    <property type="project" value="UniProtKB-KW"/>
</dbReference>
<dbReference type="SUPFAM" id="SSF52172">
    <property type="entry name" value="CheY-like"/>
    <property type="match status" value="1"/>
</dbReference>
<gene>
    <name evidence="3" type="ORF">BSIN_1632</name>
</gene>
<dbReference type="Pfam" id="PF00072">
    <property type="entry name" value="Response_reg"/>
    <property type="match status" value="1"/>
</dbReference>
<dbReference type="RefSeq" id="WP_089339332.1">
    <property type="nucleotide sequence ID" value="NZ_FXAN01000014.1"/>
</dbReference>
<dbReference type="EMBL" id="FXAN01000014">
    <property type="protein sequence ID" value="SMF98340.1"/>
    <property type="molecule type" value="Genomic_DNA"/>
</dbReference>
<dbReference type="PROSITE" id="PS50110">
    <property type="entry name" value="RESPONSE_REGULATORY"/>
    <property type="match status" value="1"/>
</dbReference>
<name>A0A238GZD5_9BURK</name>
<dbReference type="Proteomes" id="UP000198460">
    <property type="component" value="Unassembled WGS sequence"/>
</dbReference>
<dbReference type="PANTHER" id="PTHR45566">
    <property type="entry name" value="HTH-TYPE TRANSCRIPTIONAL REGULATOR YHJB-RELATED"/>
    <property type="match status" value="1"/>
</dbReference>
<sequence>MNVRPTPAPVSVYLVDDAKPVRCRIAARLGALAGIAVVGEAEDLAAALAGLSACQPDIAIIDLRLADGNGLELIATLSRRVPRVVTVVLTNLSGPAFRAASRAAGADFFFDKTVEFDAACRTIEAIAHQRRSDMSQ</sequence>
<dbReference type="InterPro" id="IPR011006">
    <property type="entry name" value="CheY-like_superfamily"/>
</dbReference>